<feature type="region of interest" description="Disordered" evidence="1">
    <location>
        <begin position="299"/>
        <end position="347"/>
    </location>
</feature>
<comment type="caution">
    <text evidence="2">The sequence shown here is derived from an EMBL/GenBank/DDBJ whole genome shotgun (WGS) entry which is preliminary data.</text>
</comment>
<gene>
    <name evidence="2" type="ORF">PG993_006980</name>
</gene>
<evidence type="ECO:0000313" key="3">
    <source>
        <dbReference type="Proteomes" id="UP001444661"/>
    </source>
</evidence>
<evidence type="ECO:0000313" key="2">
    <source>
        <dbReference type="EMBL" id="KAK8038569.1"/>
    </source>
</evidence>
<dbReference type="EMBL" id="JAQQWK010000006">
    <property type="protein sequence ID" value="KAK8038569.1"/>
    <property type="molecule type" value="Genomic_DNA"/>
</dbReference>
<feature type="compositionally biased region" description="Basic and acidic residues" evidence="1">
    <location>
        <begin position="332"/>
        <end position="347"/>
    </location>
</feature>
<keyword evidence="3" id="KW-1185">Reference proteome</keyword>
<feature type="compositionally biased region" description="Basic and acidic residues" evidence="1">
    <location>
        <begin position="309"/>
        <end position="322"/>
    </location>
</feature>
<dbReference type="Proteomes" id="UP001444661">
    <property type="component" value="Unassembled WGS sequence"/>
</dbReference>
<sequence length="347" mass="38454">MENTDRTGVDYTSHPEWLWPAHKFGLDPDDQFTTLHERFNTWGIPLQNAHAFHADLADLAHTHTTRKTIYSTTLNDADNYDDRWANFTQLSRTRALDAFIAFLCTFLPEHENRLMDADISKRTQAETRSRRAAADTPRERVNLTNKDGDFGENVTDIASIPSTASCFNGIEVDVDKGRTSVSPLPKYISTEGTAPPISYKVPQSDIVLGPECPTRSSRLRQSSNRNRSSISIDESAGGADEMQLESGILSDISLVRDAPLALLHSIKPSPQLSDPAWTLPSVPTLPWAEDIIAASWKCKKKQQAGEVGDPTKSDTATLRRAEEPDEISTTTKEAHSPRVDRTLDLAA</sequence>
<name>A0ABR1SXZ5_9PEZI</name>
<feature type="compositionally biased region" description="Low complexity" evidence="1">
    <location>
        <begin position="215"/>
        <end position="232"/>
    </location>
</feature>
<accession>A0ABR1SXZ5</accession>
<protein>
    <submittedName>
        <fullName evidence="2">Uncharacterized protein</fullName>
    </submittedName>
</protein>
<feature type="region of interest" description="Disordered" evidence="1">
    <location>
        <begin position="210"/>
        <end position="239"/>
    </location>
</feature>
<proteinExistence type="predicted"/>
<reference evidence="2 3" key="1">
    <citation type="submission" date="2023-01" db="EMBL/GenBank/DDBJ databases">
        <title>Analysis of 21 Apiospora genomes using comparative genomics revels a genus with tremendous synthesis potential of carbohydrate active enzymes and secondary metabolites.</title>
        <authorList>
            <person name="Sorensen T."/>
        </authorList>
    </citation>
    <scope>NUCLEOTIDE SEQUENCE [LARGE SCALE GENOMIC DNA]</scope>
    <source>
        <strain evidence="2 3">CBS 33761</strain>
    </source>
</reference>
<evidence type="ECO:0000256" key="1">
    <source>
        <dbReference type="SAM" id="MobiDB-lite"/>
    </source>
</evidence>
<organism evidence="2 3">
    <name type="scientific">Apiospora rasikravindrae</name>
    <dbReference type="NCBI Taxonomy" id="990691"/>
    <lineage>
        <taxon>Eukaryota</taxon>
        <taxon>Fungi</taxon>
        <taxon>Dikarya</taxon>
        <taxon>Ascomycota</taxon>
        <taxon>Pezizomycotina</taxon>
        <taxon>Sordariomycetes</taxon>
        <taxon>Xylariomycetidae</taxon>
        <taxon>Amphisphaeriales</taxon>
        <taxon>Apiosporaceae</taxon>
        <taxon>Apiospora</taxon>
    </lineage>
</organism>